<proteinExistence type="inferred from homology"/>
<evidence type="ECO:0000256" key="4">
    <source>
        <dbReference type="ARBA" id="ARBA00022692"/>
    </source>
</evidence>
<keyword evidence="4 8" id="KW-0812">Transmembrane</keyword>
<protein>
    <submittedName>
        <fullName evidence="10">Threonine/serine exporter</fullName>
    </submittedName>
</protein>
<dbReference type="PANTHER" id="PTHR34390:SF1">
    <property type="entry name" value="SUCCINATE TRANSPORTER SUBUNIT YJJB-RELATED"/>
    <property type="match status" value="1"/>
</dbReference>
<dbReference type="InterPro" id="IPR024528">
    <property type="entry name" value="ThrE_2"/>
</dbReference>
<dbReference type="KEGG" id="panc:E2636_14055"/>
<keyword evidence="2" id="KW-1003">Cell membrane</keyword>
<feature type="transmembrane region" description="Helical" evidence="8">
    <location>
        <begin position="6"/>
        <end position="23"/>
    </location>
</feature>
<keyword evidence="3" id="KW-0997">Cell inner membrane</keyword>
<comment type="subcellular location">
    <subcellularLocation>
        <location evidence="1">Cell membrane</location>
        <topology evidence="1">Multi-pass membrane protein</topology>
    </subcellularLocation>
</comment>
<evidence type="ECO:0000259" key="9">
    <source>
        <dbReference type="Pfam" id="PF12821"/>
    </source>
</evidence>
<evidence type="ECO:0000256" key="2">
    <source>
        <dbReference type="ARBA" id="ARBA00022475"/>
    </source>
</evidence>
<evidence type="ECO:0000313" key="11">
    <source>
        <dbReference type="Proteomes" id="UP000294292"/>
    </source>
</evidence>
<name>A0A4P7A0N3_9BACL</name>
<dbReference type="PANTHER" id="PTHR34390">
    <property type="entry name" value="UPF0442 PROTEIN YJJB-RELATED"/>
    <property type="match status" value="1"/>
</dbReference>
<keyword evidence="6 8" id="KW-0472">Membrane</keyword>
<evidence type="ECO:0000256" key="7">
    <source>
        <dbReference type="ARBA" id="ARBA00034125"/>
    </source>
</evidence>
<dbReference type="AlphaFoldDB" id="A0A4P7A0N3"/>
<evidence type="ECO:0000256" key="8">
    <source>
        <dbReference type="SAM" id="Phobius"/>
    </source>
</evidence>
<dbReference type="GO" id="GO:0015744">
    <property type="term" value="P:succinate transport"/>
    <property type="evidence" value="ECO:0007669"/>
    <property type="project" value="TreeGrafter"/>
</dbReference>
<evidence type="ECO:0000256" key="5">
    <source>
        <dbReference type="ARBA" id="ARBA00022989"/>
    </source>
</evidence>
<evidence type="ECO:0000313" key="10">
    <source>
        <dbReference type="EMBL" id="QBP42203.1"/>
    </source>
</evidence>
<evidence type="ECO:0000256" key="6">
    <source>
        <dbReference type="ARBA" id="ARBA00023136"/>
    </source>
</evidence>
<dbReference type="GO" id="GO:0005886">
    <property type="term" value="C:plasma membrane"/>
    <property type="evidence" value="ECO:0007669"/>
    <property type="project" value="UniProtKB-SubCell"/>
</dbReference>
<feature type="domain" description="Threonine/Serine exporter ThrE" evidence="9">
    <location>
        <begin position="6"/>
        <end position="133"/>
    </location>
</feature>
<organism evidence="10 11">
    <name type="scientific">Paenisporosarcina antarctica</name>
    <dbReference type="NCBI Taxonomy" id="417367"/>
    <lineage>
        <taxon>Bacteria</taxon>
        <taxon>Bacillati</taxon>
        <taxon>Bacillota</taxon>
        <taxon>Bacilli</taxon>
        <taxon>Bacillales</taxon>
        <taxon>Caryophanaceae</taxon>
        <taxon>Paenisporosarcina</taxon>
    </lineage>
</organism>
<reference evidence="10 11" key="1">
    <citation type="submission" date="2019-03" db="EMBL/GenBank/DDBJ databases">
        <title>Complete genome sequence of Paenisporosarcina antarctica CGMCC 1.6503T.</title>
        <authorList>
            <person name="Rong J.-C."/>
            <person name="Chi N.-Y."/>
            <person name="Zhang Q.-F."/>
        </authorList>
    </citation>
    <scope>NUCLEOTIDE SEQUENCE [LARGE SCALE GENOMIC DNA]</scope>
    <source>
        <strain evidence="10 11">CGMCC 1.6503</strain>
    </source>
</reference>
<sequence>MTWIIQAFLSLIIAISFAIIFNAPRKKLLACGVVGMSGWMIYSGYSILTGDSVQASFAGAFVVALAAHILSKRFKMPMILFSVPGIILLVPGGLAYNAMRNVVENDYLTAISFASRAFMTSGAIAMGLVFAEVLMQLIFKYLRKKETTSHNA</sequence>
<feature type="transmembrane region" description="Helical" evidence="8">
    <location>
        <begin position="53"/>
        <end position="71"/>
    </location>
</feature>
<dbReference type="Pfam" id="PF12821">
    <property type="entry name" value="ThrE_2"/>
    <property type="match status" value="1"/>
</dbReference>
<feature type="transmembrane region" description="Helical" evidence="8">
    <location>
        <begin position="78"/>
        <end position="98"/>
    </location>
</feature>
<evidence type="ECO:0000256" key="1">
    <source>
        <dbReference type="ARBA" id="ARBA00004651"/>
    </source>
</evidence>
<accession>A0A4P7A0N3</accession>
<keyword evidence="5 8" id="KW-1133">Transmembrane helix</keyword>
<evidence type="ECO:0000256" key="3">
    <source>
        <dbReference type="ARBA" id="ARBA00022519"/>
    </source>
</evidence>
<gene>
    <name evidence="10" type="ORF">E2636_14055</name>
</gene>
<dbReference type="OrthoDB" id="9810047at2"/>
<feature type="transmembrane region" description="Helical" evidence="8">
    <location>
        <begin position="118"/>
        <end position="139"/>
    </location>
</feature>
<dbReference type="EMBL" id="CP038015">
    <property type="protein sequence ID" value="QBP42203.1"/>
    <property type="molecule type" value="Genomic_DNA"/>
</dbReference>
<dbReference type="Proteomes" id="UP000294292">
    <property type="component" value="Chromosome"/>
</dbReference>
<dbReference type="InterPro" id="IPR050539">
    <property type="entry name" value="ThrE_Dicarb/AminoAcid_Exp"/>
</dbReference>
<feature type="transmembrane region" description="Helical" evidence="8">
    <location>
        <begin position="28"/>
        <end position="47"/>
    </location>
</feature>
<keyword evidence="11" id="KW-1185">Reference proteome</keyword>
<comment type="similarity">
    <text evidence="7">Belongs to the ThrE exporter (TC 2.A.79) family.</text>
</comment>
<dbReference type="RefSeq" id="WP_134210758.1">
    <property type="nucleotide sequence ID" value="NZ_CP038015.1"/>
</dbReference>